<dbReference type="AlphaFoldDB" id="A0A1U6HNR6"/>
<dbReference type="RefSeq" id="WP_079730295.1">
    <property type="nucleotide sequence ID" value="NZ_FVZE01000002.1"/>
</dbReference>
<protein>
    <submittedName>
        <fullName evidence="1">Uncharacterized protein</fullName>
    </submittedName>
</protein>
<accession>A0A1U6HNR6</accession>
<sequence>MLAGSNQGPIFSHPEYARDFREIYETSLAALPEEDPPADRLEIERLRRDANRAAAAGRTVSIKELT</sequence>
<name>A0A1U6HNR6_9SPHN</name>
<reference evidence="2" key="1">
    <citation type="submission" date="2017-02" db="EMBL/GenBank/DDBJ databases">
        <authorList>
            <person name="Varghese N."/>
            <person name="Submissions S."/>
        </authorList>
    </citation>
    <scope>NUCLEOTIDE SEQUENCE [LARGE SCALE GENOMIC DNA]</scope>
    <source>
        <strain evidence="2">SM117</strain>
    </source>
</reference>
<dbReference type="EMBL" id="FVZE01000002">
    <property type="protein sequence ID" value="SLJ97410.1"/>
    <property type="molecule type" value="Genomic_DNA"/>
</dbReference>
<keyword evidence="2" id="KW-1185">Reference proteome</keyword>
<evidence type="ECO:0000313" key="1">
    <source>
        <dbReference type="EMBL" id="SLJ97410.1"/>
    </source>
</evidence>
<organism evidence="1 2">
    <name type="scientific">Novosphingobium mathurense</name>
    <dbReference type="NCBI Taxonomy" id="428990"/>
    <lineage>
        <taxon>Bacteria</taxon>
        <taxon>Pseudomonadati</taxon>
        <taxon>Pseudomonadota</taxon>
        <taxon>Alphaproteobacteria</taxon>
        <taxon>Sphingomonadales</taxon>
        <taxon>Sphingomonadaceae</taxon>
        <taxon>Novosphingobium</taxon>
    </lineage>
</organism>
<gene>
    <name evidence="1" type="ORF">SAMN06295987_102836</name>
</gene>
<dbReference type="STRING" id="428990.SAMN06295987_102836"/>
<evidence type="ECO:0000313" key="2">
    <source>
        <dbReference type="Proteomes" id="UP000190989"/>
    </source>
</evidence>
<proteinExistence type="predicted"/>
<dbReference type="Proteomes" id="UP000190989">
    <property type="component" value="Unassembled WGS sequence"/>
</dbReference>